<proteinExistence type="predicted"/>
<protein>
    <recommendedName>
        <fullName evidence="5">Secreted protein</fullName>
    </recommendedName>
</protein>
<reference evidence="3 4" key="1">
    <citation type="submission" date="2024-04" db="EMBL/GenBank/DDBJ databases">
        <title>Symmetric and asymmetric DNA N6-adenine methylation regulates different biological responses in Mucorales.</title>
        <authorList>
            <consortium name="Lawrence Berkeley National Laboratory"/>
            <person name="Lax C."/>
            <person name="Mondo S.J."/>
            <person name="Osorio-Concepcion M."/>
            <person name="Muszewska A."/>
            <person name="Corrochano-Luque M."/>
            <person name="Gutierrez G."/>
            <person name="Riley R."/>
            <person name="Lipzen A."/>
            <person name="Guo J."/>
            <person name="Hundley H."/>
            <person name="Amirebrahimi M."/>
            <person name="Ng V."/>
            <person name="Lorenzo-Gutierrez D."/>
            <person name="Binder U."/>
            <person name="Yang J."/>
            <person name="Song Y."/>
            <person name="Canovas D."/>
            <person name="Navarro E."/>
            <person name="Freitag M."/>
            <person name="Gabaldon T."/>
            <person name="Grigoriev I.V."/>
            <person name="Corrochano L.M."/>
            <person name="Nicolas F.E."/>
            <person name="Garre V."/>
        </authorList>
    </citation>
    <scope>NUCLEOTIDE SEQUENCE [LARGE SCALE GENOMIC DNA]</scope>
    <source>
        <strain evidence="3 4">L51</strain>
    </source>
</reference>
<dbReference type="EMBL" id="JBCLYO010000004">
    <property type="protein sequence ID" value="KAL0089928.1"/>
    <property type="molecule type" value="Genomic_DNA"/>
</dbReference>
<feature type="signal peptide" evidence="2">
    <location>
        <begin position="1"/>
        <end position="22"/>
    </location>
</feature>
<sequence>MHILCCIFCTILVALCAVKVAGQIVYIDTSAIDDQVQYAQDYANEHPELANQDNSRHKTIIQDDGDQSTQIVENIGGTNGGGDNNLGKRHITGSGQLKRSKIRGIR</sequence>
<evidence type="ECO:0000313" key="3">
    <source>
        <dbReference type="EMBL" id="KAL0089928.1"/>
    </source>
</evidence>
<feature type="region of interest" description="Disordered" evidence="1">
    <location>
        <begin position="75"/>
        <end position="106"/>
    </location>
</feature>
<evidence type="ECO:0000256" key="1">
    <source>
        <dbReference type="SAM" id="MobiDB-lite"/>
    </source>
</evidence>
<name>A0ABR3B3T2_PHYBL</name>
<keyword evidence="4" id="KW-1185">Reference proteome</keyword>
<evidence type="ECO:0008006" key="5">
    <source>
        <dbReference type="Google" id="ProtNLM"/>
    </source>
</evidence>
<organism evidence="3 4">
    <name type="scientific">Phycomyces blakesleeanus</name>
    <dbReference type="NCBI Taxonomy" id="4837"/>
    <lineage>
        <taxon>Eukaryota</taxon>
        <taxon>Fungi</taxon>
        <taxon>Fungi incertae sedis</taxon>
        <taxon>Mucoromycota</taxon>
        <taxon>Mucoromycotina</taxon>
        <taxon>Mucoromycetes</taxon>
        <taxon>Mucorales</taxon>
        <taxon>Phycomycetaceae</taxon>
        <taxon>Phycomyces</taxon>
    </lineage>
</organism>
<evidence type="ECO:0000256" key="2">
    <source>
        <dbReference type="SAM" id="SignalP"/>
    </source>
</evidence>
<accession>A0ABR3B3T2</accession>
<dbReference type="Proteomes" id="UP001448207">
    <property type="component" value="Unassembled WGS sequence"/>
</dbReference>
<evidence type="ECO:0000313" key="4">
    <source>
        <dbReference type="Proteomes" id="UP001448207"/>
    </source>
</evidence>
<feature type="chain" id="PRO_5045990986" description="Secreted protein" evidence="2">
    <location>
        <begin position="23"/>
        <end position="106"/>
    </location>
</feature>
<gene>
    <name evidence="3" type="ORF">J3Q64DRAFT_1727526</name>
</gene>
<keyword evidence="2" id="KW-0732">Signal</keyword>
<comment type="caution">
    <text evidence="3">The sequence shown here is derived from an EMBL/GenBank/DDBJ whole genome shotgun (WGS) entry which is preliminary data.</text>
</comment>